<sequence>MSSKKLIFDLNASILKFKNKQIHLFGLLKEDLIKGILWSFPLGIFTIDMETYFMFLSQMNCKDNNNTVKHLFKITPIEYKTTQNKNMFLLRNLFGKKRKHIEPMDTSEYVEEVPSCNKIIKKTINVNRNSVINQEPSTSKTKPIWEYLKQKFNMNQKDLSTSEESLKDDKLYEKLKRIVQHLQAINTYQNDPEQEMIITHYDMMTNMRETLALYDK</sequence>
<dbReference type="EMBL" id="KY009685">
    <property type="protein sequence ID" value="AQQ79979.1"/>
    <property type="molecule type" value="Genomic_DNA"/>
</dbReference>
<dbReference type="GeneID" id="31050536"/>
<protein>
    <submittedName>
        <fullName evidence="1">Uncharacterized protein</fullName>
    </submittedName>
</protein>
<dbReference type="Proteomes" id="UP000203066">
    <property type="component" value="Segment"/>
</dbReference>
<gene>
    <name evidence="1" type="ORF">LbFV_ORF59</name>
</gene>
<evidence type="ECO:0000313" key="1">
    <source>
        <dbReference type="EMBL" id="AQQ79979.1"/>
    </source>
</evidence>
<organism evidence="1 2">
    <name type="scientific">Leptopilina boulardi filamentous virus</name>
    <dbReference type="NCBI Taxonomy" id="552509"/>
    <lineage>
        <taxon>Viruses</taxon>
        <taxon>Viruses incertae sedis</taxon>
        <taxon>Naldaviricetes</taxon>
        <taxon>Lefavirales</taxon>
        <taxon>Filamentoviridae</taxon>
        <taxon>Alphafilamentovirus</taxon>
        <taxon>Alphafilamentovirus leboulardi</taxon>
    </lineage>
</organism>
<name>A0A1S5YD06_9VIRU</name>
<reference evidence="1 2" key="1">
    <citation type="journal article" date="2016" name="Genome Biol. Evol.">
        <title>Genome Sequencing of the Behavior Manipulating Virus LbFV Reveals a Possible New Virus Family.</title>
        <authorList>
            <person name="Lepetit D."/>
            <person name="Gillet B."/>
            <person name="Hughes S."/>
            <person name="Kraaijeveld K."/>
            <person name="Varaldi J."/>
        </authorList>
    </citation>
    <scope>NUCLEOTIDE SEQUENCE [LARGE SCALE GENOMIC DNA]</scope>
    <source>
        <strain evidence="1">Valence Gotheron</strain>
    </source>
</reference>
<accession>A0A1S5YD06</accession>
<dbReference type="KEGG" id="vg:31050536"/>
<proteinExistence type="predicted"/>
<dbReference type="RefSeq" id="YP_009345663.1">
    <property type="nucleotide sequence ID" value="NC_033778.1"/>
</dbReference>
<evidence type="ECO:0000313" key="2">
    <source>
        <dbReference type="Proteomes" id="UP000203066"/>
    </source>
</evidence>
<keyword evidence="2" id="KW-1185">Reference proteome</keyword>